<sequence>MYKFGGDLNIICYSDSAWARSIDYMKSTSGHSFLFVFVLGYQIIKVYCSINCRSRICLNS</sequence>
<keyword evidence="1" id="KW-0472">Membrane</keyword>
<feature type="transmembrane region" description="Helical" evidence="1">
    <location>
        <begin position="30"/>
        <end position="48"/>
    </location>
</feature>
<dbReference type="EnsemblPlants" id="Solyc01g014747.1.1">
    <property type="protein sequence ID" value="Solyc01g014747.1.1"/>
    <property type="gene ID" value="Solyc01g014747.1"/>
</dbReference>
<dbReference type="Proteomes" id="UP000004994">
    <property type="component" value="Chromosome 1"/>
</dbReference>
<dbReference type="AlphaFoldDB" id="A0A3Q7EBL1"/>
<organism evidence="2">
    <name type="scientific">Solanum lycopersicum</name>
    <name type="common">Tomato</name>
    <name type="synonym">Lycopersicon esculentum</name>
    <dbReference type="NCBI Taxonomy" id="4081"/>
    <lineage>
        <taxon>Eukaryota</taxon>
        <taxon>Viridiplantae</taxon>
        <taxon>Streptophyta</taxon>
        <taxon>Embryophyta</taxon>
        <taxon>Tracheophyta</taxon>
        <taxon>Spermatophyta</taxon>
        <taxon>Magnoliopsida</taxon>
        <taxon>eudicotyledons</taxon>
        <taxon>Gunneridae</taxon>
        <taxon>Pentapetalae</taxon>
        <taxon>asterids</taxon>
        <taxon>lamiids</taxon>
        <taxon>Solanales</taxon>
        <taxon>Solanaceae</taxon>
        <taxon>Solanoideae</taxon>
        <taxon>Solaneae</taxon>
        <taxon>Solanum</taxon>
        <taxon>Solanum subgen. Lycopersicon</taxon>
    </lineage>
</organism>
<protein>
    <submittedName>
        <fullName evidence="2">Uncharacterized protein</fullName>
    </submittedName>
</protein>
<accession>A0A3Q7EBL1</accession>
<evidence type="ECO:0000256" key="1">
    <source>
        <dbReference type="SAM" id="Phobius"/>
    </source>
</evidence>
<dbReference type="Gramene" id="Solyc01g014747.1.1">
    <property type="protein sequence ID" value="Solyc01g014747.1.1"/>
    <property type="gene ID" value="Solyc01g014747.1"/>
</dbReference>
<name>A0A3Q7EBL1_SOLLC</name>
<keyword evidence="1" id="KW-1133">Transmembrane helix</keyword>
<keyword evidence="1" id="KW-0812">Transmembrane</keyword>
<proteinExistence type="predicted"/>
<reference evidence="2" key="1">
    <citation type="journal article" date="2012" name="Nature">
        <title>The tomato genome sequence provides insights into fleshy fruit evolution.</title>
        <authorList>
            <consortium name="Tomato Genome Consortium"/>
        </authorList>
    </citation>
    <scope>NUCLEOTIDE SEQUENCE [LARGE SCALE GENOMIC DNA]</scope>
    <source>
        <strain evidence="2">cv. Heinz 1706</strain>
    </source>
</reference>
<keyword evidence="3" id="KW-1185">Reference proteome</keyword>
<evidence type="ECO:0000313" key="3">
    <source>
        <dbReference type="Proteomes" id="UP000004994"/>
    </source>
</evidence>
<dbReference type="InParanoid" id="A0A3Q7EBL1"/>
<evidence type="ECO:0000313" key="2">
    <source>
        <dbReference type="EnsemblPlants" id="Solyc01g014747.1.1"/>
    </source>
</evidence>
<reference evidence="2" key="2">
    <citation type="submission" date="2019-01" db="UniProtKB">
        <authorList>
            <consortium name="EnsemblPlants"/>
        </authorList>
    </citation>
    <scope>IDENTIFICATION</scope>
    <source>
        <strain evidence="2">cv. Heinz 1706</strain>
    </source>
</reference>